<accession>A0A381E0K7</accession>
<evidence type="ECO:0000313" key="7">
    <source>
        <dbReference type="Proteomes" id="UP000254572"/>
    </source>
</evidence>
<organism evidence="6 7">
    <name type="scientific">Cardiobacterium valvarum</name>
    <dbReference type="NCBI Taxonomy" id="194702"/>
    <lineage>
        <taxon>Bacteria</taxon>
        <taxon>Pseudomonadati</taxon>
        <taxon>Pseudomonadota</taxon>
        <taxon>Gammaproteobacteria</taxon>
        <taxon>Cardiobacteriales</taxon>
        <taxon>Cardiobacteriaceae</taxon>
        <taxon>Cardiobacterium</taxon>
    </lineage>
</organism>
<dbReference type="InterPro" id="IPR052397">
    <property type="entry name" value="NADPH-QR_MdaB"/>
</dbReference>
<dbReference type="PANTHER" id="PTHR46305:SF3">
    <property type="entry name" value="NADPH:QUINONE OXIDOREDUCTASE MDAB"/>
    <property type="match status" value="1"/>
</dbReference>
<reference evidence="6 7" key="1">
    <citation type="submission" date="2018-06" db="EMBL/GenBank/DDBJ databases">
        <authorList>
            <consortium name="Pathogen Informatics"/>
            <person name="Doyle S."/>
        </authorList>
    </citation>
    <scope>NUCLEOTIDE SEQUENCE [LARGE SCALE GENOMIC DNA]</scope>
    <source>
        <strain evidence="6 7">NCTC13294</strain>
    </source>
</reference>
<dbReference type="EMBL" id="UFUW01000001">
    <property type="protein sequence ID" value="SUX19282.1"/>
    <property type="molecule type" value="Genomic_DNA"/>
</dbReference>
<dbReference type="InterPro" id="IPR029039">
    <property type="entry name" value="Flavoprotein-like_sf"/>
</dbReference>
<protein>
    <submittedName>
        <fullName evidence="6">Modulator of drug activity B</fullName>
    </submittedName>
</protein>
<evidence type="ECO:0000256" key="1">
    <source>
        <dbReference type="ARBA" id="ARBA00001974"/>
    </source>
</evidence>
<dbReference type="PANTHER" id="PTHR46305">
    <property type="match status" value="1"/>
</dbReference>
<feature type="domain" description="Flavodoxin-like fold" evidence="5">
    <location>
        <begin position="1"/>
        <end position="189"/>
    </location>
</feature>
<gene>
    <name evidence="6" type="primary">mdaB</name>
    <name evidence="6" type="ORF">NCTC13294_00474</name>
</gene>
<evidence type="ECO:0000256" key="3">
    <source>
        <dbReference type="ARBA" id="ARBA00022827"/>
    </source>
</evidence>
<evidence type="ECO:0000256" key="2">
    <source>
        <dbReference type="ARBA" id="ARBA00022630"/>
    </source>
</evidence>
<sequence>MNILLIDGGQAFSFTGGRLNHTLQQTARETLSALGHAIKETVIEDGYDKEAEVEKWLWMDAVIWQMPGWWMGEPWTVKKYIDEVFSAGVGEGKLVMNDGRHRNKPTEGYGTGGLLHGKKHMISSTWNAPIEAFTRAGDFFEGVGVDGVYLHFHKANEFLGTTRLPSFICNDVIKNPQVEKYITDYRAHLQQVFAPTA</sequence>
<keyword evidence="2" id="KW-0285">Flavoprotein</keyword>
<dbReference type="Gene3D" id="3.40.50.360">
    <property type="match status" value="1"/>
</dbReference>
<dbReference type="RefSeq" id="WP_115610764.1">
    <property type="nucleotide sequence ID" value="NZ_JBHLZC010000001.1"/>
</dbReference>
<dbReference type="Pfam" id="PF02525">
    <property type="entry name" value="Flavodoxin_2"/>
    <property type="match status" value="1"/>
</dbReference>
<dbReference type="SUPFAM" id="SSF52218">
    <property type="entry name" value="Flavoproteins"/>
    <property type="match status" value="1"/>
</dbReference>
<dbReference type="Proteomes" id="UP000254572">
    <property type="component" value="Unassembled WGS sequence"/>
</dbReference>
<dbReference type="AlphaFoldDB" id="A0A381E0K7"/>
<name>A0A381E0K7_9GAMM</name>
<comment type="similarity">
    <text evidence="4">Belongs to the oxidoreductase MdaB family.</text>
</comment>
<evidence type="ECO:0000256" key="4">
    <source>
        <dbReference type="ARBA" id="ARBA00037981"/>
    </source>
</evidence>
<dbReference type="OrthoDB" id="9798454at2"/>
<evidence type="ECO:0000313" key="6">
    <source>
        <dbReference type="EMBL" id="SUX19282.1"/>
    </source>
</evidence>
<comment type="cofactor">
    <cofactor evidence="1">
        <name>FAD</name>
        <dbReference type="ChEBI" id="CHEBI:57692"/>
    </cofactor>
</comment>
<keyword evidence="7" id="KW-1185">Reference proteome</keyword>
<dbReference type="InterPro" id="IPR003680">
    <property type="entry name" value="Flavodoxin_fold"/>
</dbReference>
<evidence type="ECO:0000259" key="5">
    <source>
        <dbReference type="Pfam" id="PF02525"/>
    </source>
</evidence>
<proteinExistence type="inferred from homology"/>
<keyword evidence="3" id="KW-0274">FAD</keyword>